<evidence type="ECO:0000256" key="4">
    <source>
        <dbReference type="ARBA" id="ARBA00022692"/>
    </source>
</evidence>
<dbReference type="Pfam" id="PF07690">
    <property type="entry name" value="MFS_1"/>
    <property type="match status" value="2"/>
</dbReference>
<comment type="subcellular location">
    <subcellularLocation>
        <location evidence="1">Cell membrane</location>
        <topology evidence="1">Multi-pass membrane protein</topology>
    </subcellularLocation>
</comment>
<gene>
    <name evidence="9" type="ORF">H0185_09375</name>
</gene>
<evidence type="ECO:0000256" key="1">
    <source>
        <dbReference type="ARBA" id="ARBA00004651"/>
    </source>
</evidence>
<feature type="transmembrane region" description="Helical" evidence="7">
    <location>
        <begin position="12"/>
        <end position="35"/>
    </location>
</feature>
<keyword evidence="3" id="KW-1003">Cell membrane</keyword>
<dbReference type="RefSeq" id="WP_221873236.1">
    <property type="nucleotide sequence ID" value="NZ_JACWFH010000009.1"/>
</dbReference>
<dbReference type="InterPro" id="IPR050171">
    <property type="entry name" value="MFS_Transporters"/>
</dbReference>
<evidence type="ECO:0000256" key="6">
    <source>
        <dbReference type="ARBA" id="ARBA00023136"/>
    </source>
</evidence>
<dbReference type="InterPro" id="IPR036259">
    <property type="entry name" value="MFS_trans_sf"/>
</dbReference>
<keyword evidence="10" id="KW-1185">Reference proteome</keyword>
<dbReference type="CDD" id="cd17329">
    <property type="entry name" value="MFS_MdtH_MDR_like"/>
    <property type="match status" value="1"/>
</dbReference>
<dbReference type="PANTHER" id="PTHR23517">
    <property type="entry name" value="RESISTANCE PROTEIN MDTM, PUTATIVE-RELATED-RELATED"/>
    <property type="match status" value="1"/>
</dbReference>
<dbReference type="InterPro" id="IPR005829">
    <property type="entry name" value="Sugar_transporter_CS"/>
</dbReference>
<dbReference type="SUPFAM" id="SSF103473">
    <property type="entry name" value="MFS general substrate transporter"/>
    <property type="match status" value="1"/>
</dbReference>
<dbReference type="PANTHER" id="PTHR23517:SF3">
    <property type="entry name" value="INTEGRAL MEMBRANE TRANSPORT PROTEIN"/>
    <property type="match status" value="1"/>
</dbReference>
<feature type="transmembrane region" description="Helical" evidence="7">
    <location>
        <begin position="383"/>
        <end position="401"/>
    </location>
</feature>
<evidence type="ECO:0000256" key="5">
    <source>
        <dbReference type="ARBA" id="ARBA00022989"/>
    </source>
</evidence>
<dbReference type="Proteomes" id="UP000769780">
    <property type="component" value="Unassembled WGS sequence"/>
</dbReference>
<keyword evidence="6 7" id="KW-0472">Membrane</keyword>
<dbReference type="InterPro" id="IPR020846">
    <property type="entry name" value="MFS_dom"/>
</dbReference>
<evidence type="ECO:0000256" key="2">
    <source>
        <dbReference type="ARBA" id="ARBA00022448"/>
    </source>
</evidence>
<dbReference type="PROSITE" id="PS00216">
    <property type="entry name" value="SUGAR_TRANSPORT_1"/>
    <property type="match status" value="1"/>
</dbReference>
<evidence type="ECO:0000313" key="10">
    <source>
        <dbReference type="Proteomes" id="UP000769780"/>
    </source>
</evidence>
<feature type="domain" description="Major facilitator superfamily (MFS) profile" evidence="8">
    <location>
        <begin position="1"/>
        <end position="405"/>
    </location>
</feature>
<feature type="transmembrane region" description="Helical" evidence="7">
    <location>
        <begin position="294"/>
        <end position="311"/>
    </location>
</feature>
<feature type="transmembrane region" description="Helical" evidence="7">
    <location>
        <begin position="220"/>
        <end position="237"/>
    </location>
</feature>
<dbReference type="Gene3D" id="1.20.1250.20">
    <property type="entry name" value="MFS general substrate transporter like domains"/>
    <property type="match status" value="1"/>
</dbReference>
<accession>A0ABS7K4G5</accession>
<feature type="transmembrane region" description="Helical" evidence="7">
    <location>
        <begin position="263"/>
        <end position="282"/>
    </location>
</feature>
<evidence type="ECO:0000313" key="9">
    <source>
        <dbReference type="EMBL" id="MBY0097020.1"/>
    </source>
</evidence>
<organism evidence="9 10">
    <name type="scientific">Mesobacillus maritimus</name>
    <dbReference type="NCBI Taxonomy" id="1643336"/>
    <lineage>
        <taxon>Bacteria</taxon>
        <taxon>Bacillati</taxon>
        <taxon>Bacillota</taxon>
        <taxon>Bacilli</taxon>
        <taxon>Bacillales</taxon>
        <taxon>Bacillaceae</taxon>
        <taxon>Mesobacillus</taxon>
    </lineage>
</organism>
<protein>
    <submittedName>
        <fullName evidence="9">MFS transporter</fullName>
    </submittedName>
</protein>
<reference evidence="9 10" key="1">
    <citation type="submission" date="2020-07" db="EMBL/GenBank/DDBJ databases">
        <title>Fungal Genomes of the International Space Station.</title>
        <authorList>
            <person name="Seuylemezian A."/>
            <person name="Singh N.K."/>
            <person name="Wood J."/>
            <person name="Venkateswaran K."/>
        </authorList>
    </citation>
    <scope>NUCLEOTIDE SEQUENCE [LARGE SCALE GENOMIC DNA]</scope>
    <source>
        <strain evidence="9 10">PL-B2</strain>
    </source>
</reference>
<sequence length="414" mass="45854">MRIRDLHKNIKIRLLTDFFISLTQMAIFPFMAIYFSSHLGAALAGILLMMNVAVSIVAGLLSGYLSDHLGRKKIMVLAEVFQVVALFVMMIANSPLFMSVWLTYFMFLFSNVSSSITGPVVNAMIVDVSTEEERTYIYGIGYWLGNISIALGAALGGLLFEEHRFLLFSLFFLVSVATLIVILFFIEESLVLKPSPGTTKKLNGGGFLQNYGKVLKDRRFMLFTLATVFVMSLEFQLDKYIAVRLKEEFHAVIFNVDITGIKMFSIIMLINTIVIVLLTLQLSKWLGQFDKKKVLTIGIVIYSISFSVLSISNSFSIIVLTAFLFTVGELIYSPVKQTILAGMIDDNARASYMAVDSLSYNVAMLLGSFGLTLGALIPASGMAFVYLCLGLAGLFCYRLAITDETTSKEINVSS</sequence>
<feature type="transmembrane region" description="Helical" evidence="7">
    <location>
        <begin position="41"/>
        <end position="62"/>
    </location>
</feature>
<feature type="transmembrane region" description="Helical" evidence="7">
    <location>
        <begin position="137"/>
        <end position="159"/>
    </location>
</feature>
<comment type="caution">
    <text evidence="9">The sequence shown here is derived from an EMBL/GenBank/DDBJ whole genome shotgun (WGS) entry which is preliminary data.</text>
</comment>
<evidence type="ECO:0000259" key="8">
    <source>
        <dbReference type="PROSITE" id="PS50850"/>
    </source>
</evidence>
<evidence type="ECO:0000256" key="7">
    <source>
        <dbReference type="SAM" id="Phobius"/>
    </source>
</evidence>
<keyword evidence="2" id="KW-0813">Transport</keyword>
<feature type="transmembrane region" description="Helical" evidence="7">
    <location>
        <begin position="358"/>
        <end position="377"/>
    </location>
</feature>
<dbReference type="EMBL" id="JACWFH010000009">
    <property type="protein sequence ID" value="MBY0097020.1"/>
    <property type="molecule type" value="Genomic_DNA"/>
</dbReference>
<name>A0ABS7K4G5_9BACI</name>
<keyword evidence="4 7" id="KW-0812">Transmembrane</keyword>
<proteinExistence type="predicted"/>
<dbReference type="PROSITE" id="PS50850">
    <property type="entry name" value="MFS"/>
    <property type="match status" value="1"/>
</dbReference>
<feature type="transmembrane region" description="Helical" evidence="7">
    <location>
        <begin position="165"/>
        <end position="186"/>
    </location>
</feature>
<evidence type="ECO:0000256" key="3">
    <source>
        <dbReference type="ARBA" id="ARBA00022475"/>
    </source>
</evidence>
<dbReference type="InterPro" id="IPR011701">
    <property type="entry name" value="MFS"/>
</dbReference>
<keyword evidence="5 7" id="KW-1133">Transmembrane helix</keyword>